<dbReference type="InterPro" id="IPR003954">
    <property type="entry name" value="RRM_euk-type"/>
</dbReference>
<evidence type="ECO:0000256" key="3">
    <source>
        <dbReference type="ARBA" id="ARBA00022771"/>
    </source>
</evidence>
<evidence type="ECO:0000256" key="9">
    <source>
        <dbReference type="SAM" id="Coils"/>
    </source>
</evidence>
<keyword evidence="6" id="KW-0238">DNA-binding</keyword>
<dbReference type="GO" id="GO:0000398">
    <property type="term" value="P:mRNA splicing, via spliceosome"/>
    <property type="evidence" value="ECO:0007669"/>
    <property type="project" value="InterPro"/>
</dbReference>
<evidence type="ECO:0000256" key="7">
    <source>
        <dbReference type="PROSITE-ProRule" id="PRU00176"/>
    </source>
</evidence>
<feature type="compositionally biased region" description="Basic and acidic residues" evidence="10">
    <location>
        <begin position="587"/>
        <end position="611"/>
    </location>
</feature>
<feature type="region of interest" description="Disordered" evidence="10">
    <location>
        <begin position="158"/>
        <end position="181"/>
    </location>
</feature>
<evidence type="ECO:0000256" key="6">
    <source>
        <dbReference type="ARBA" id="ARBA00023125"/>
    </source>
</evidence>
<evidence type="ECO:0000256" key="5">
    <source>
        <dbReference type="ARBA" id="ARBA00022884"/>
    </source>
</evidence>
<dbReference type="AlphaFoldDB" id="A0A8J5EZJ5"/>
<keyword evidence="4 8" id="KW-0862">Zinc</keyword>
<dbReference type="GO" id="GO:0003723">
    <property type="term" value="F:RNA binding"/>
    <property type="evidence" value="ECO:0007669"/>
    <property type="project" value="UniProtKB-UniRule"/>
</dbReference>
<feature type="region of interest" description="Disordered" evidence="10">
    <location>
        <begin position="550"/>
        <end position="728"/>
    </location>
</feature>
<organism evidence="13 14">
    <name type="scientific">Zingiber officinale</name>
    <name type="common">Ginger</name>
    <name type="synonym">Amomum zingiber</name>
    <dbReference type="NCBI Taxonomy" id="94328"/>
    <lineage>
        <taxon>Eukaryota</taxon>
        <taxon>Viridiplantae</taxon>
        <taxon>Streptophyta</taxon>
        <taxon>Embryophyta</taxon>
        <taxon>Tracheophyta</taxon>
        <taxon>Spermatophyta</taxon>
        <taxon>Magnoliopsida</taxon>
        <taxon>Liliopsida</taxon>
        <taxon>Zingiberales</taxon>
        <taxon>Zingiberaceae</taxon>
        <taxon>Zingiber</taxon>
    </lineage>
</organism>
<proteinExistence type="predicted"/>
<keyword evidence="3 8" id="KW-0863">Zinc-finger</keyword>
<reference evidence="13 14" key="1">
    <citation type="submission" date="2020-08" db="EMBL/GenBank/DDBJ databases">
        <title>Plant Genome Project.</title>
        <authorList>
            <person name="Zhang R.-G."/>
        </authorList>
    </citation>
    <scope>NUCLEOTIDE SEQUENCE [LARGE SCALE GENOMIC DNA]</scope>
    <source>
        <tissue evidence="13">Rhizome</tissue>
    </source>
</reference>
<evidence type="ECO:0000256" key="10">
    <source>
        <dbReference type="SAM" id="MobiDB-lite"/>
    </source>
</evidence>
<dbReference type="GO" id="GO:0003677">
    <property type="term" value="F:DNA binding"/>
    <property type="evidence" value="ECO:0007669"/>
    <property type="project" value="UniProtKB-KW"/>
</dbReference>
<dbReference type="Gene3D" id="3.30.70.330">
    <property type="match status" value="1"/>
</dbReference>
<feature type="compositionally biased region" description="Polar residues" evidence="10">
    <location>
        <begin position="577"/>
        <end position="586"/>
    </location>
</feature>
<evidence type="ECO:0000256" key="4">
    <source>
        <dbReference type="ARBA" id="ARBA00022833"/>
    </source>
</evidence>
<feature type="region of interest" description="Disordered" evidence="10">
    <location>
        <begin position="744"/>
        <end position="768"/>
    </location>
</feature>
<name>A0A8J5EZJ5_ZINOF</name>
<evidence type="ECO:0000256" key="1">
    <source>
        <dbReference type="ARBA" id="ARBA00022723"/>
    </source>
</evidence>
<feature type="domain" description="RRM" evidence="11">
    <location>
        <begin position="242"/>
        <end position="342"/>
    </location>
</feature>
<dbReference type="InterPro" id="IPR012677">
    <property type="entry name" value="Nucleotide-bd_a/b_plait_sf"/>
</dbReference>
<feature type="zinc finger region" description="C3H1-type" evidence="8">
    <location>
        <begin position="210"/>
        <end position="238"/>
    </location>
</feature>
<evidence type="ECO:0000259" key="11">
    <source>
        <dbReference type="PROSITE" id="PS50102"/>
    </source>
</evidence>
<dbReference type="InterPro" id="IPR000504">
    <property type="entry name" value="RRM_dom"/>
</dbReference>
<dbReference type="EMBL" id="JACMSC010000018">
    <property type="protein sequence ID" value="KAG6475842.1"/>
    <property type="molecule type" value="Genomic_DNA"/>
</dbReference>
<dbReference type="GO" id="GO:0089701">
    <property type="term" value="C:U2AF complex"/>
    <property type="evidence" value="ECO:0007669"/>
    <property type="project" value="InterPro"/>
</dbReference>
<gene>
    <name evidence="13" type="ORF">ZIOFF_065072</name>
</gene>
<feature type="domain" description="C3H1-type" evidence="12">
    <location>
        <begin position="344"/>
        <end position="374"/>
    </location>
</feature>
<dbReference type="PANTHER" id="PTHR12620">
    <property type="entry name" value="U2 SNRNP AUXILIARY FACTOR, SMALL SUBUNIT"/>
    <property type="match status" value="1"/>
</dbReference>
<feature type="domain" description="C3H1-type" evidence="12">
    <location>
        <begin position="210"/>
        <end position="238"/>
    </location>
</feature>
<feature type="compositionally biased region" description="Basic and acidic residues" evidence="10">
    <location>
        <begin position="446"/>
        <end position="485"/>
    </location>
</feature>
<accession>A0A8J5EZJ5</accession>
<dbReference type="SMART" id="SM00356">
    <property type="entry name" value="ZnF_C3H1"/>
    <property type="match status" value="2"/>
</dbReference>
<feature type="compositionally biased region" description="Basic and acidic residues" evidence="10">
    <location>
        <begin position="627"/>
        <end position="647"/>
    </location>
</feature>
<feature type="zinc finger region" description="C3H1-type" evidence="8">
    <location>
        <begin position="344"/>
        <end position="374"/>
    </location>
</feature>
<feature type="compositionally biased region" description="Basic and acidic residues" evidence="10">
    <location>
        <begin position="517"/>
        <end position="535"/>
    </location>
</feature>
<feature type="coiled-coil region" evidence="9">
    <location>
        <begin position="33"/>
        <end position="124"/>
    </location>
</feature>
<evidence type="ECO:0000313" key="14">
    <source>
        <dbReference type="Proteomes" id="UP000734854"/>
    </source>
</evidence>
<evidence type="ECO:0000313" key="13">
    <source>
        <dbReference type="EMBL" id="KAG6475842.1"/>
    </source>
</evidence>
<feature type="region of interest" description="Disordered" evidence="10">
    <location>
        <begin position="420"/>
        <end position="535"/>
    </location>
</feature>
<dbReference type="PRINTS" id="PR01848">
    <property type="entry name" value="U2AUXFACTOR"/>
</dbReference>
<comment type="caution">
    <text evidence="13">The sequence shown here is derived from an EMBL/GenBank/DDBJ whole genome shotgun (WGS) entry which is preliminary data.</text>
</comment>
<keyword evidence="2" id="KW-0677">Repeat</keyword>
<dbReference type="Pfam" id="PF00642">
    <property type="entry name" value="zf-CCCH"/>
    <property type="match status" value="1"/>
</dbReference>
<feature type="compositionally biased region" description="Basic and acidic residues" evidence="10">
    <location>
        <begin position="495"/>
        <end position="508"/>
    </location>
</feature>
<sequence>MAEQSAGTGSAVLDDALASANCCQTRKDRRKTVKKLKRKQLRREAAIREKEEEEARLADPEELRRLRLREEEEAEIAERERAVFEERERQWLEAAAARKAAEEEEQRKKLLEKAQEQKENELDEDNEWDYIEEGPAEIIWQGNEIIVKKKRVKVAKGTCKKQPEEDDNRPTSNPLPPQSVAFASYMDGSSVSAQEVLEKVAQEVPNFGTEQDKAHCPFHLKTGACRFGSRCSRVHFHPDKSCTLLIKNMYNGPGLSWEQDEGLEYTDEEVDHCYEEFYEDVHTEFLKFGELVNFKVCNNGSYHLRGNVYVHYKSLDSAVLAYNNINGRYFAGKQMTCEFVSVTRWKVAICGEYMKSKFKTCSHGTACNFIHCFRNPGGDYEWADWDNPPPKYWIKRMIALFGTSTECQYDKLVDYRESERFRRSDRTPSKKRFHSRRSDSGGSPTKESDTTRDPYSHSSIRREQFSSRREEYAALTEKHDRDRGHGKFVKSGRTRNCDSAEGNYKENNRVSLKNHHKYEDNYYDDQERHKMKHKEYSLRRKRGKNYSIEYAENKSRFHEKGDVQSSDYTDDDRQFSDDQSTSLSGEKSSHKDTFDEERYNGRPSMDEEHYEGIGPEDLGSNTQHSECPAKRADYNKYRSSRSDLHSDNRKRKHESSSRKRTHYHQKDDNGDSSCEELSNLECGHEESGRGKHQRNMSRHTSDGSSRKRRHYHQKDDNHDSSSEELSNLDTTDWYQATYENVALQPDQYLGEEKKIEENEKEQTKRSEELDGQLNVSQKMVLTKIWLAAEKHEIF</sequence>
<evidence type="ECO:0000259" key="12">
    <source>
        <dbReference type="PROSITE" id="PS50103"/>
    </source>
</evidence>
<evidence type="ECO:0000256" key="8">
    <source>
        <dbReference type="PROSITE-ProRule" id="PRU00723"/>
    </source>
</evidence>
<dbReference type="FunFam" id="3.30.70.330:FF:000318">
    <property type="entry name" value="Zinc finger CCCH domain-containing protein 5"/>
    <property type="match status" value="1"/>
</dbReference>
<keyword evidence="1 8" id="KW-0479">Metal-binding</keyword>
<dbReference type="PROSITE" id="PS50102">
    <property type="entry name" value="RRM"/>
    <property type="match status" value="1"/>
</dbReference>
<evidence type="ECO:0000256" key="2">
    <source>
        <dbReference type="ARBA" id="ARBA00022737"/>
    </source>
</evidence>
<keyword evidence="14" id="KW-1185">Reference proteome</keyword>
<dbReference type="PROSITE" id="PS50103">
    <property type="entry name" value="ZF_C3H1"/>
    <property type="match status" value="2"/>
</dbReference>
<feature type="compositionally biased region" description="Basic and acidic residues" evidence="10">
    <location>
        <begin position="750"/>
        <end position="768"/>
    </location>
</feature>
<protein>
    <recommendedName>
        <fullName evidence="15">Zinc finger CCCH domain-containing protein 5</fullName>
    </recommendedName>
</protein>
<dbReference type="SMART" id="SM00361">
    <property type="entry name" value="RRM_1"/>
    <property type="match status" value="1"/>
</dbReference>
<dbReference type="Proteomes" id="UP000734854">
    <property type="component" value="Unassembled WGS sequence"/>
</dbReference>
<keyword evidence="9" id="KW-0175">Coiled coil</keyword>
<evidence type="ECO:0008006" key="15">
    <source>
        <dbReference type="Google" id="ProtNLM"/>
    </source>
</evidence>
<dbReference type="GO" id="GO:0008270">
    <property type="term" value="F:zinc ion binding"/>
    <property type="evidence" value="ECO:0007669"/>
    <property type="project" value="UniProtKB-KW"/>
</dbReference>
<feature type="compositionally biased region" description="Basic and acidic residues" evidence="10">
    <location>
        <begin position="551"/>
        <end position="562"/>
    </location>
</feature>
<dbReference type="SUPFAM" id="SSF54928">
    <property type="entry name" value="RNA-binding domain, RBD"/>
    <property type="match status" value="1"/>
</dbReference>
<dbReference type="Pfam" id="PF00076">
    <property type="entry name" value="RRM_1"/>
    <property type="match status" value="1"/>
</dbReference>
<keyword evidence="5 7" id="KW-0694">RNA-binding</keyword>
<feature type="compositionally biased region" description="Basic residues" evidence="10">
    <location>
        <begin position="648"/>
        <end position="663"/>
    </location>
</feature>
<dbReference type="InterPro" id="IPR009145">
    <property type="entry name" value="U2AF_small"/>
</dbReference>
<dbReference type="InterPro" id="IPR000571">
    <property type="entry name" value="Znf_CCCH"/>
</dbReference>
<dbReference type="InterPro" id="IPR035979">
    <property type="entry name" value="RBD_domain_sf"/>
</dbReference>